<evidence type="ECO:0000313" key="1">
    <source>
        <dbReference type="EMBL" id="ACD70801.1"/>
    </source>
</evidence>
<reference evidence="1 2" key="1">
    <citation type="journal article" date="2008" name="BMC Microbiol.">
        <title>Complete genome sequence of Treponema pallidum ssp. pallidum strain SS14 determined with oligonucleotide arrays.</title>
        <authorList>
            <person name="Matejkova P."/>
            <person name="Strouhal M."/>
            <person name="Smajs D."/>
            <person name="Norris S.J."/>
            <person name="Palzkill T."/>
            <person name="Petrosino J.F."/>
            <person name="Sodergren E."/>
            <person name="Norton J.E."/>
            <person name="Singh J."/>
            <person name="Richmond T.A."/>
            <person name="Molla M.N."/>
            <person name="Albert T.J."/>
            <person name="Weinstock G.M."/>
        </authorList>
    </citation>
    <scope>NUCLEOTIDE SEQUENCE [LARGE SCALE GENOMIC DNA]</scope>
    <source>
        <strain evidence="1 2">SS14</strain>
    </source>
</reference>
<organism evidence="1 2">
    <name type="scientific">Treponema pallidum subsp. pallidum (strain SS14)</name>
    <dbReference type="NCBI Taxonomy" id="455434"/>
    <lineage>
        <taxon>Bacteria</taxon>
        <taxon>Pseudomonadati</taxon>
        <taxon>Spirochaetota</taxon>
        <taxon>Spirochaetia</taxon>
        <taxon>Spirochaetales</taxon>
        <taxon>Treponemataceae</taxon>
        <taxon>Treponema</taxon>
    </lineage>
</organism>
<dbReference type="RefSeq" id="WP_010881823.1">
    <property type="nucleotide sequence ID" value="NC_010741.1"/>
</dbReference>
<dbReference type="Proteomes" id="UP000001202">
    <property type="component" value="Chromosome"/>
</dbReference>
<proteinExistence type="predicted"/>
<name>A0A0H3BKC2_TREPS</name>
<dbReference type="AlphaFoldDB" id="A0A0H3BKC2"/>
<dbReference type="SMR" id="A0A0H3BKC2"/>
<accession>A0A0H3BKC2</accession>
<protein>
    <submittedName>
        <fullName evidence="1">Uncharacterized protein</fullName>
    </submittedName>
</protein>
<gene>
    <name evidence="1" type="ordered locus">TPASS_0375</name>
</gene>
<dbReference type="KEGG" id="tpp:TPASS_0375"/>
<dbReference type="EMBL" id="CP000805">
    <property type="protein sequence ID" value="ACD70801.1"/>
    <property type="molecule type" value="Genomic_DNA"/>
</dbReference>
<evidence type="ECO:0000313" key="2">
    <source>
        <dbReference type="Proteomes" id="UP000001202"/>
    </source>
</evidence>
<sequence length="69" mass="7354">MASVFSFLLMSAAGFPTLSTDSSIRSSRNALTLLRWICEAVSAAVPVSRPSANCVTYKAVISKFIARIA</sequence>
<dbReference type="GeneID" id="93876827"/>